<protein>
    <submittedName>
        <fullName evidence="2">Uncharacterized protein</fullName>
    </submittedName>
</protein>
<evidence type="ECO:0000313" key="3">
    <source>
        <dbReference type="Proteomes" id="UP001163846"/>
    </source>
</evidence>
<dbReference type="Proteomes" id="UP001163846">
    <property type="component" value="Unassembled WGS sequence"/>
</dbReference>
<organism evidence="2 3">
    <name type="scientific">Lentinula raphanica</name>
    <dbReference type="NCBI Taxonomy" id="153919"/>
    <lineage>
        <taxon>Eukaryota</taxon>
        <taxon>Fungi</taxon>
        <taxon>Dikarya</taxon>
        <taxon>Basidiomycota</taxon>
        <taxon>Agaricomycotina</taxon>
        <taxon>Agaricomycetes</taxon>
        <taxon>Agaricomycetidae</taxon>
        <taxon>Agaricales</taxon>
        <taxon>Marasmiineae</taxon>
        <taxon>Omphalotaceae</taxon>
        <taxon>Lentinula</taxon>
    </lineage>
</organism>
<evidence type="ECO:0000313" key="2">
    <source>
        <dbReference type="EMBL" id="KAJ3834224.1"/>
    </source>
</evidence>
<dbReference type="EMBL" id="MU806562">
    <property type="protein sequence ID" value="KAJ3834224.1"/>
    <property type="molecule type" value="Genomic_DNA"/>
</dbReference>
<feature type="compositionally biased region" description="Polar residues" evidence="1">
    <location>
        <begin position="379"/>
        <end position="391"/>
    </location>
</feature>
<keyword evidence="3" id="KW-1185">Reference proteome</keyword>
<gene>
    <name evidence="2" type="ORF">F5878DRAFT_631073</name>
</gene>
<proteinExistence type="predicted"/>
<evidence type="ECO:0000256" key="1">
    <source>
        <dbReference type="SAM" id="MobiDB-lite"/>
    </source>
</evidence>
<dbReference type="AlphaFoldDB" id="A0AA38U8C8"/>
<accession>A0AA38U8C8</accession>
<comment type="caution">
    <text evidence="2">The sequence shown here is derived from an EMBL/GenBank/DDBJ whole genome shotgun (WGS) entry which is preliminary data.</text>
</comment>
<sequence>MRLKYSCCGTKVAILGFIAVSVRTVAAAPVPFVSYPSFASVEDFSLFDSRMNHLALNVVGDRDLTVTIMFNDEPKIAGDFELQAPTLIFRDFANALETRLSEHPSLFVLPGRGSIPRLEQDRRIGFRYFVQEGLPLKFRPRIEVGAGSGYVQKNQKGVFWTIIQQTFPESTRQDELTRFSSPSAPEDTVYLVDSQMKRHSLDSFKDKTFQRTLCVRFHLSPDYKTPSQEAVDVYENIVTKLQPKLPEGTLVNFPAKGFIPPWNQNNAIVFDFYLTPGPPVPSGFKHLRRFGVGWVRKVEESSKFQLETVLRFQQKVQSLLKGAGDDTITKTHQWETKPVDRTQQSKVEEQSNEGFSWADYNLPFPVHSGIDFTNFDQTETPTLQDSGSTHRNYGGPVAKDQTKNPTTVHRHPAPVTGKGGGRTPLLVTPATEKYPGSRTVHEEFQALSGPATKDQTKSNGSKQRRAQREKN</sequence>
<feature type="region of interest" description="Disordered" evidence="1">
    <location>
        <begin position="379"/>
        <end position="471"/>
    </location>
</feature>
<reference evidence="2" key="1">
    <citation type="submission" date="2022-08" db="EMBL/GenBank/DDBJ databases">
        <authorList>
            <consortium name="DOE Joint Genome Institute"/>
            <person name="Min B."/>
            <person name="Riley R."/>
            <person name="Sierra-Patev S."/>
            <person name="Naranjo-Ortiz M."/>
            <person name="Looney B."/>
            <person name="Konkel Z."/>
            <person name="Slot J.C."/>
            <person name="Sakamoto Y."/>
            <person name="Steenwyk J.L."/>
            <person name="Rokas A."/>
            <person name="Carro J."/>
            <person name="Camarero S."/>
            <person name="Ferreira P."/>
            <person name="Molpeceres G."/>
            <person name="Ruiz-Duenas F.J."/>
            <person name="Serrano A."/>
            <person name="Henrissat B."/>
            <person name="Drula E."/>
            <person name="Hughes K.W."/>
            <person name="Mata J.L."/>
            <person name="Ishikawa N.K."/>
            <person name="Vargas-Isla R."/>
            <person name="Ushijima S."/>
            <person name="Smith C.A."/>
            <person name="Ahrendt S."/>
            <person name="Andreopoulos W."/>
            <person name="He G."/>
            <person name="Labutti K."/>
            <person name="Lipzen A."/>
            <person name="Ng V."/>
            <person name="Sandor L."/>
            <person name="Barry K."/>
            <person name="Martinez A.T."/>
            <person name="Xiao Y."/>
            <person name="Gibbons J.G."/>
            <person name="Terashima K."/>
            <person name="Hibbett D.S."/>
            <person name="Grigoriev I.V."/>
        </authorList>
    </citation>
    <scope>NUCLEOTIDE SEQUENCE</scope>
    <source>
        <strain evidence="2">TFB9207</strain>
    </source>
</reference>
<name>A0AA38U8C8_9AGAR</name>